<keyword evidence="3" id="KW-1185">Reference proteome</keyword>
<dbReference type="Gene3D" id="3.40.50.300">
    <property type="entry name" value="P-loop containing nucleotide triphosphate hydrolases"/>
    <property type="match status" value="1"/>
</dbReference>
<dbReference type="GeneID" id="94824740"/>
<organism evidence="2 3">
    <name type="scientific">Tritrichomonas foetus</name>
    <dbReference type="NCBI Taxonomy" id="1144522"/>
    <lineage>
        <taxon>Eukaryota</taxon>
        <taxon>Metamonada</taxon>
        <taxon>Parabasalia</taxon>
        <taxon>Tritrichomonadida</taxon>
        <taxon>Tritrichomonadidae</taxon>
        <taxon>Tritrichomonas</taxon>
    </lineage>
</organism>
<dbReference type="VEuPathDB" id="TrichDB:TRFO_01321"/>
<reference evidence="2" key="1">
    <citation type="submission" date="2016-10" db="EMBL/GenBank/DDBJ databases">
        <authorList>
            <person name="Benchimol M."/>
            <person name="Almeida L.G."/>
            <person name="Vasconcelos A.T."/>
            <person name="Perreira-Neves A."/>
            <person name="Rosa I.A."/>
            <person name="Tasca T."/>
            <person name="Bogo M.R."/>
            <person name="de Souza W."/>
        </authorList>
    </citation>
    <scope>NUCLEOTIDE SEQUENCE [LARGE SCALE GENOMIC DNA]</scope>
    <source>
        <strain evidence="2">K</strain>
    </source>
</reference>
<evidence type="ECO:0000256" key="1">
    <source>
        <dbReference type="SAM" id="MobiDB-lite"/>
    </source>
</evidence>
<dbReference type="RefSeq" id="XP_068360321.1">
    <property type="nucleotide sequence ID" value="XM_068490036.1"/>
</dbReference>
<evidence type="ECO:0000313" key="2">
    <source>
        <dbReference type="EMBL" id="OHT07185.1"/>
    </source>
</evidence>
<accession>A0A1J4K6U1</accession>
<dbReference type="SUPFAM" id="SSF52540">
    <property type="entry name" value="P-loop containing nucleoside triphosphate hydrolases"/>
    <property type="match status" value="1"/>
</dbReference>
<proteinExistence type="predicted"/>
<dbReference type="AlphaFoldDB" id="A0A1J4K6U1"/>
<feature type="region of interest" description="Disordered" evidence="1">
    <location>
        <begin position="1"/>
        <end position="26"/>
    </location>
</feature>
<feature type="compositionally biased region" description="Basic and acidic residues" evidence="1">
    <location>
        <begin position="9"/>
        <end position="26"/>
    </location>
</feature>
<comment type="caution">
    <text evidence="2">The sequence shown here is derived from an EMBL/GenBank/DDBJ whole genome shotgun (WGS) entry which is preliminary data.</text>
</comment>
<protein>
    <submittedName>
        <fullName evidence="2">Uncharacterized protein</fullName>
    </submittedName>
</protein>
<dbReference type="Proteomes" id="UP000179807">
    <property type="component" value="Unassembled WGS sequence"/>
</dbReference>
<dbReference type="InterPro" id="IPR027417">
    <property type="entry name" value="P-loop_NTPase"/>
</dbReference>
<evidence type="ECO:0000313" key="3">
    <source>
        <dbReference type="Proteomes" id="UP000179807"/>
    </source>
</evidence>
<gene>
    <name evidence="2" type="ORF">TRFO_01321</name>
</gene>
<dbReference type="EMBL" id="MLAK01000704">
    <property type="protein sequence ID" value="OHT07185.1"/>
    <property type="molecule type" value="Genomic_DNA"/>
</dbReference>
<sequence length="253" mass="29092">MNHSLNSNDNKENVTEKKDTNINPKSDNEEIISKMYQIVFVSKNPNQCIKQIKDTYENIFDDENMTVIDTKNKTQIKFVLYHEKLCPQVHKSIIVFCFSFDDESSIPFALSFYKNKYQLFSRSLRIVVGFSSECKSITMCTERGKYLLNALKANAYVECSTKNKINVLQVMDAIKYVALHPKGPVKVYLDYNDNDLLGDPVFCEFAMVFGPSIRQSLPKASEQIVIEALFRMFKETPPLLRMAMSQKVGRSTI</sequence>
<name>A0A1J4K6U1_9EUKA</name>